<dbReference type="SMART" id="SM00066">
    <property type="entry name" value="GAL4"/>
    <property type="match status" value="1"/>
</dbReference>
<accession>A0AAN6NBH9</accession>
<feature type="region of interest" description="Disordered" evidence="2">
    <location>
        <begin position="198"/>
        <end position="237"/>
    </location>
</feature>
<dbReference type="CDD" id="cd00067">
    <property type="entry name" value="GAL4"/>
    <property type="match status" value="1"/>
</dbReference>
<sequence length="490" mass="53436">MDPKSDVQTEGGQVKRRACDECRSRKLACSKEPDGCARCKREGIRCHYSPQKPMGRPRKRRRAELLEEPATQKEQQAPPQQPELMQPALVVPEFDPTIGMDLDMSFLDMDPNSINFLDLLGPDFGQSLPDSAAQVQNEPVKMLKVGPPLPIDEVNSGALWAMGNHPNDIDFDPPPLAQPPPSQSQEISLEEVAQLMEFSSQSSEMDKVPSLSPQSTNSHSHSHSHSPSAHATTPPATVPTPPACGCLAALYLALDSLQNLPTDVAPAMKVARTAAKNAHDAILCPVCSKCPLDFAHRVSVAPFQTQMMLGALLPSLSNAYMRIVDMVDAEAKKADAERRKIVFTLEDYGGIWGMLLEADEECGATANIDGAVLEPTMWRLTVRALLKVDVYGINDKTRSDQFSPSFAPAPAEGAGGGGDFMCLSQPGLKDIITMLEERQRTRHQKLDEAVAAGLIQRPVIDYMPLSSGDRPTCMRIIDIAKRSMNDLIIP</sequence>
<evidence type="ECO:0000313" key="5">
    <source>
        <dbReference type="Proteomes" id="UP001303473"/>
    </source>
</evidence>
<keyword evidence="5" id="KW-1185">Reference proteome</keyword>
<dbReference type="GO" id="GO:0000981">
    <property type="term" value="F:DNA-binding transcription factor activity, RNA polymerase II-specific"/>
    <property type="evidence" value="ECO:0007669"/>
    <property type="project" value="InterPro"/>
</dbReference>
<dbReference type="Pfam" id="PF00172">
    <property type="entry name" value="Zn_clus"/>
    <property type="match status" value="1"/>
</dbReference>
<feature type="compositionally biased region" description="Low complexity" evidence="2">
    <location>
        <begin position="209"/>
        <end position="235"/>
    </location>
</feature>
<dbReference type="InterPro" id="IPR036864">
    <property type="entry name" value="Zn2-C6_fun-type_DNA-bd_sf"/>
</dbReference>
<comment type="caution">
    <text evidence="4">The sequence shown here is derived from an EMBL/GenBank/DDBJ whole genome shotgun (WGS) entry which is preliminary data.</text>
</comment>
<dbReference type="GO" id="GO:0008270">
    <property type="term" value="F:zinc ion binding"/>
    <property type="evidence" value="ECO:0007669"/>
    <property type="project" value="InterPro"/>
</dbReference>
<dbReference type="EMBL" id="MU853771">
    <property type="protein sequence ID" value="KAK3942715.1"/>
    <property type="molecule type" value="Genomic_DNA"/>
</dbReference>
<dbReference type="InterPro" id="IPR050797">
    <property type="entry name" value="Carb_Metab_Trans_Reg"/>
</dbReference>
<feature type="region of interest" description="Disordered" evidence="2">
    <location>
        <begin position="47"/>
        <end position="81"/>
    </location>
</feature>
<dbReference type="AlphaFoldDB" id="A0AAN6NBH9"/>
<organism evidence="4 5">
    <name type="scientific">Diplogelasinospora grovesii</name>
    <dbReference type="NCBI Taxonomy" id="303347"/>
    <lineage>
        <taxon>Eukaryota</taxon>
        <taxon>Fungi</taxon>
        <taxon>Dikarya</taxon>
        <taxon>Ascomycota</taxon>
        <taxon>Pezizomycotina</taxon>
        <taxon>Sordariomycetes</taxon>
        <taxon>Sordariomycetidae</taxon>
        <taxon>Sordariales</taxon>
        <taxon>Diplogelasinosporaceae</taxon>
        <taxon>Diplogelasinospora</taxon>
    </lineage>
</organism>
<feature type="compositionally biased region" description="Low complexity" evidence="2">
    <location>
        <begin position="68"/>
        <end position="81"/>
    </location>
</feature>
<evidence type="ECO:0000256" key="1">
    <source>
        <dbReference type="ARBA" id="ARBA00023242"/>
    </source>
</evidence>
<keyword evidence="1" id="KW-0539">Nucleus</keyword>
<evidence type="ECO:0000313" key="4">
    <source>
        <dbReference type="EMBL" id="KAK3942715.1"/>
    </source>
</evidence>
<dbReference type="PROSITE" id="PS00463">
    <property type="entry name" value="ZN2_CY6_FUNGAL_1"/>
    <property type="match status" value="1"/>
</dbReference>
<dbReference type="Gene3D" id="4.10.240.10">
    <property type="entry name" value="Zn(2)-C6 fungal-type DNA-binding domain"/>
    <property type="match status" value="1"/>
</dbReference>
<proteinExistence type="predicted"/>
<dbReference type="GO" id="GO:0005634">
    <property type="term" value="C:nucleus"/>
    <property type="evidence" value="ECO:0007669"/>
    <property type="project" value="TreeGrafter"/>
</dbReference>
<dbReference type="GO" id="GO:0001080">
    <property type="term" value="P:nitrogen catabolite activation of transcription from RNA polymerase II promoter"/>
    <property type="evidence" value="ECO:0007669"/>
    <property type="project" value="TreeGrafter"/>
</dbReference>
<feature type="domain" description="Zn(2)-C6 fungal-type" evidence="3">
    <location>
        <begin position="18"/>
        <end position="48"/>
    </location>
</feature>
<name>A0AAN6NBH9_9PEZI</name>
<evidence type="ECO:0000256" key="2">
    <source>
        <dbReference type="SAM" id="MobiDB-lite"/>
    </source>
</evidence>
<dbReference type="PROSITE" id="PS50048">
    <property type="entry name" value="ZN2_CY6_FUNGAL_2"/>
    <property type="match status" value="1"/>
</dbReference>
<reference evidence="5" key="1">
    <citation type="journal article" date="2023" name="Mol. Phylogenet. Evol.">
        <title>Genome-scale phylogeny and comparative genomics of the fungal order Sordariales.</title>
        <authorList>
            <person name="Hensen N."/>
            <person name="Bonometti L."/>
            <person name="Westerberg I."/>
            <person name="Brannstrom I.O."/>
            <person name="Guillou S."/>
            <person name="Cros-Aarteil S."/>
            <person name="Calhoun S."/>
            <person name="Haridas S."/>
            <person name="Kuo A."/>
            <person name="Mondo S."/>
            <person name="Pangilinan J."/>
            <person name="Riley R."/>
            <person name="LaButti K."/>
            <person name="Andreopoulos B."/>
            <person name="Lipzen A."/>
            <person name="Chen C."/>
            <person name="Yan M."/>
            <person name="Daum C."/>
            <person name="Ng V."/>
            <person name="Clum A."/>
            <person name="Steindorff A."/>
            <person name="Ohm R.A."/>
            <person name="Martin F."/>
            <person name="Silar P."/>
            <person name="Natvig D.O."/>
            <person name="Lalanne C."/>
            <person name="Gautier V."/>
            <person name="Ament-Velasquez S.L."/>
            <person name="Kruys A."/>
            <person name="Hutchinson M.I."/>
            <person name="Powell A.J."/>
            <person name="Barry K."/>
            <person name="Miller A.N."/>
            <person name="Grigoriev I.V."/>
            <person name="Debuchy R."/>
            <person name="Gladieux P."/>
            <person name="Hiltunen Thoren M."/>
            <person name="Johannesson H."/>
        </authorList>
    </citation>
    <scope>NUCLEOTIDE SEQUENCE [LARGE SCALE GENOMIC DNA]</scope>
    <source>
        <strain evidence="5">CBS 340.73</strain>
    </source>
</reference>
<dbReference type="PANTHER" id="PTHR31668:SF4">
    <property type="entry name" value="TRANSCRIPTIONAL ACTIVATOR PROTEIN DAL81"/>
    <property type="match status" value="1"/>
</dbReference>
<dbReference type="PANTHER" id="PTHR31668">
    <property type="entry name" value="GLUCOSE TRANSPORT TRANSCRIPTION REGULATOR RGT1-RELATED-RELATED"/>
    <property type="match status" value="1"/>
</dbReference>
<feature type="compositionally biased region" description="Pro residues" evidence="2">
    <location>
        <begin position="172"/>
        <end position="182"/>
    </location>
</feature>
<dbReference type="InterPro" id="IPR001138">
    <property type="entry name" value="Zn2Cys6_DnaBD"/>
</dbReference>
<gene>
    <name evidence="4" type="ORF">QBC46DRAFT_66340</name>
</gene>
<feature type="region of interest" description="Disordered" evidence="2">
    <location>
        <begin position="162"/>
        <end position="186"/>
    </location>
</feature>
<dbReference type="SUPFAM" id="SSF57701">
    <property type="entry name" value="Zn2/Cys6 DNA-binding domain"/>
    <property type="match status" value="1"/>
</dbReference>
<dbReference type="Proteomes" id="UP001303473">
    <property type="component" value="Unassembled WGS sequence"/>
</dbReference>
<protein>
    <recommendedName>
        <fullName evidence="3">Zn(2)-C6 fungal-type domain-containing protein</fullName>
    </recommendedName>
</protein>
<evidence type="ECO:0000259" key="3">
    <source>
        <dbReference type="PROSITE" id="PS50048"/>
    </source>
</evidence>